<reference evidence="2 3" key="1">
    <citation type="journal article" date="2022" name="Nat. Ecol. Evol.">
        <title>A masculinizing supergene underlies an exaggerated male reproductive morph in a spider.</title>
        <authorList>
            <person name="Hendrickx F."/>
            <person name="De Corte Z."/>
            <person name="Sonet G."/>
            <person name="Van Belleghem S.M."/>
            <person name="Kostlbacher S."/>
            <person name="Vangestel C."/>
        </authorList>
    </citation>
    <scope>NUCLEOTIDE SEQUENCE [LARGE SCALE GENOMIC DNA]</scope>
    <source>
        <strain evidence="2">W744_W776</strain>
    </source>
</reference>
<evidence type="ECO:0000313" key="3">
    <source>
        <dbReference type="Proteomes" id="UP000827092"/>
    </source>
</evidence>
<dbReference type="AlphaFoldDB" id="A0AAV6U245"/>
<protein>
    <submittedName>
        <fullName evidence="2">Uncharacterized protein</fullName>
    </submittedName>
</protein>
<evidence type="ECO:0000256" key="1">
    <source>
        <dbReference type="SAM" id="MobiDB-lite"/>
    </source>
</evidence>
<feature type="region of interest" description="Disordered" evidence="1">
    <location>
        <begin position="1"/>
        <end position="27"/>
    </location>
</feature>
<accession>A0AAV6U245</accession>
<dbReference type="Proteomes" id="UP000827092">
    <property type="component" value="Unassembled WGS sequence"/>
</dbReference>
<sequence length="95" mass="10273">MFITGPSLDDKVRPLPLSERSPHKTDLGVCHNFEKSKADNEKKSPAELITSDFGLSSPLFNHTVGVCSHDLLYARYGGGGCGDQPDLAKNRLSVS</sequence>
<evidence type="ECO:0000313" key="2">
    <source>
        <dbReference type="EMBL" id="KAG8177654.1"/>
    </source>
</evidence>
<name>A0AAV6U245_9ARAC</name>
<proteinExistence type="predicted"/>
<dbReference type="EMBL" id="JAFNEN010000764">
    <property type="protein sequence ID" value="KAG8177654.1"/>
    <property type="molecule type" value="Genomic_DNA"/>
</dbReference>
<comment type="caution">
    <text evidence="2">The sequence shown here is derived from an EMBL/GenBank/DDBJ whole genome shotgun (WGS) entry which is preliminary data.</text>
</comment>
<keyword evidence="3" id="KW-1185">Reference proteome</keyword>
<gene>
    <name evidence="2" type="ORF">JTE90_000340</name>
</gene>
<organism evidence="2 3">
    <name type="scientific">Oedothorax gibbosus</name>
    <dbReference type="NCBI Taxonomy" id="931172"/>
    <lineage>
        <taxon>Eukaryota</taxon>
        <taxon>Metazoa</taxon>
        <taxon>Ecdysozoa</taxon>
        <taxon>Arthropoda</taxon>
        <taxon>Chelicerata</taxon>
        <taxon>Arachnida</taxon>
        <taxon>Araneae</taxon>
        <taxon>Araneomorphae</taxon>
        <taxon>Entelegynae</taxon>
        <taxon>Araneoidea</taxon>
        <taxon>Linyphiidae</taxon>
        <taxon>Erigoninae</taxon>
        <taxon>Oedothorax</taxon>
    </lineage>
</organism>